<dbReference type="STRING" id="1769779.AUP74_01535"/>
<proteinExistence type="predicted"/>
<dbReference type="RefSeq" id="WP_069947048.1">
    <property type="nucleotide sequence ID" value="NZ_CP014143.1"/>
</dbReference>
<keyword evidence="1" id="KW-0732">Signal</keyword>
<accession>A0A1C9W737</accession>
<evidence type="ECO:0008006" key="4">
    <source>
        <dbReference type="Google" id="ProtNLM"/>
    </source>
</evidence>
<evidence type="ECO:0000256" key="1">
    <source>
        <dbReference type="SAM" id="SignalP"/>
    </source>
</evidence>
<dbReference type="AlphaFoldDB" id="A0A1C9W737"/>
<organism evidence="2 3">
    <name type="scientific">Microbulbifer aggregans</name>
    <dbReference type="NCBI Taxonomy" id="1769779"/>
    <lineage>
        <taxon>Bacteria</taxon>
        <taxon>Pseudomonadati</taxon>
        <taxon>Pseudomonadota</taxon>
        <taxon>Gammaproteobacteria</taxon>
        <taxon>Cellvibrionales</taxon>
        <taxon>Microbulbiferaceae</taxon>
        <taxon>Microbulbifer</taxon>
    </lineage>
</organism>
<evidence type="ECO:0000313" key="3">
    <source>
        <dbReference type="Proteomes" id="UP000095672"/>
    </source>
</evidence>
<evidence type="ECO:0000313" key="2">
    <source>
        <dbReference type="EMBL" id="AOS96971.1"/>
    </source>
</evidence>
<gene>
    <name evidence="2" type="ORF">AUP74_01535</name>
</gene>
<protein>
    <recommendedName>
        <fullName evidence="4">ABC-type transport auxiliary lipoprotein component domain-containing protein</fullName>
    </recommendedName>
</protein>
<dbReference type="KEGG" id="micc:AUP74_01535"/>
<dbReference type="PROSITE" id="PS51257">
    <property type="entry name" value="PROKAR_LIPOPROTEIN"/>
    <property type="match status" value="1"/>
</dbReference>
<name>A0A1C9W737_9GAMM</name>
<dbReference type="EMBL" id="CP014143">
    <property type="protein sequence ID" value="AOS96971.1"/>
    <property type="molecule type" value="Genomic_DNA"/>
</dbReference>
<keyword evidence="3" id="KW-1185">Reference proteome</keyword>
<sequence length="229" mass="25269" precursor="true">MANRQKGFLSAMRVALASAALLLGACSHTVKVDGEFPQPVGPQHPLTVGVYLSEDFREFTHHEDSEDRDEWNISTGRAQENLFQTVLSSMFSETVPLGQYPANLPSDVELVIVPEIRELQFTMPRETRVNIFEVWIKYDMHAYAPNGDSVASWVITAYGKTPTAFLKSREAALAQAINVALRDAGATLYTGFARVPEMQALIDEKRRAISLEQIPSPTDTASATDAPVE</sequence>
<feature type="chain" id="PRO_5008895506" description="ABC-type transport auxiliary lipoprotein component domain-containing protein" evidence="1">
    <location>
        <begin position="33"/>
        <end position="229"/>
    </location>
</feature>
<dbReference type="PATRIC" id="fig|1769779.3.peg.1532"/>
<reference evidence="3" key="1">
    <citation type="submission" date="2016-01" db="EMBL/GenBank/DDBJ databases">
        <title>Complete genome sequence of Microbulbifer sp. CCB-MM1, a halophile isolated from Matang Mangrove Forest, Perak.</title>
        <authorList>
            <person name="Moh T.H."/>
            <person name="Dinesh B."/>
            <person name="Lau N.-S."/>
            <person name="Go F."/>
            <person name="Alexander Chong S.-C."/>
        </authorList>
    </citation>
    <scope>NUCLEOTIDE SEQUENCE [LARGE SCALE GENOMIC DNA]</scope>
    <source>
        <strain evidence="3">CCB-MM1</strain>
    </source>
</reference>
<feature type="signal peptide" evidence="1">
    <location>
        <begin position="1"/>
        <end position="32"/>
    </location>
</feature>
<dbReference type="Proteomes" id="UP000095672">
    <property type="component" value="Chromosome"/>
</dbReference>